<dbReference type="InParanoid" id="A2DSI4"/>
<feature type="compositionally biased region" description="Basic and acidic residues" evidence="1">
    <location>
        <begin position="265"/>
        <end position="276"/>
    </location>
</feature>
<feature type="region of interest" description="Disordered" evidence="1">
    <location>
        <begin position="249"/>
        <end position="285"/>
    </location>
</feature>
<dbReference type="Proteomes" id="UP000001542">
    <property type="component" value="Unassembled WGS sequence"/>
</dbReference>
<sequence>MSADLFGDSSDDGDSLFGVKAPYKPKEAPTQENNLVLLSITSTPTPKSENELPPIPQPQQSPPELPKLSPEPQVEKPVEQKNEPPKPVNVEQPKQPEKPVEQPQHSAPKAKGKKVYTKTDVETSLSQFKKMIQQKFDELQLEIQSFNPPPMQYRHVCLSNEKMLQQVRSIATESAQKNRILTELQSQIDELSSVFVDREERVNLRSKIQQLNKELAEYSQPIDTTALNNNINRLEEELKNISENYKKDEQLERDSSENKLQVAKKNTENDTKRLNDLIKQSENTKKSLEEQLQKLTLENQKLSESNPQGDDKAAAQLKQMKIKLAEAAKGVVQRLAGGTLKIFTGNIKEKGRYPSAQVLNALKQTLGNIADEILNPDDYDEDEEED</sequence>
<reference evidence="2" key="2">
    <citation type="journal article" date="2007" name="Science">
        <title>Draft genome sequence of the sexually transmitted pathogen Trichomonas vaginalis.</title>
        <authorList>
            <person name="Carlton J.M."/>
            <person name="Hirt R.P."/>
            <person name="Silva J.C."/>
            <person name="Delcher A.L."/>
            <person name="Schatz M."/>
            <person name="Zhao Q."/>
            <person name="Wortman J.R."/>
            <person name="Bidwell S.L."/>
            <person name="Alsmark U.C.M."/>
            <person name="Besteiro S."/>
            <person name="Sicheritz-Ponten T."/>
            <person name="Noel C.J."/>
            <person name="Dacks J.B."/>
            <person name="Foster P.G."/>
            <person name="Simillion C."/>
            <person name="Van de Peer Y."/>
            <person name="Miranda-Saavedra D."/>
            <person name="Barton G.J."/>
            <person name="Westrop G.D."/>
            <person name="Mueller S."/>
            <person name="Dessi D."/>
            <person name="Fiori P.L."/>
            <person name="Ren Q."/>
            <person name="Paulsen I."/>
            <person name="Zhang H."/>
            <person name="Bastida-Corcuera F.D."/>
            <person name="Simoes-Barbosa A."/>
            <person name="Brown M.T."/>
            <person name="Hayes R.D."/>
            <person name="Mukherjee M."/>
            <person name="Okumura C.Y."/>
            <person name="Schneider R."/>
            <person name="Smith A.J."/>
            <person name="Vanacova S."/>
            <person name="Villalvazo M."/>
            <person name="Haas B.J."/>
            <person name="Pertea M."/>
            <person name="Feldblyum T.V."/>
            <person name="Utterback T.R."/>
            <person name="Shu C.L."/>
            <person name="Osoegawa K."/>
            <person name="de Jong P.J."/>
            <person name="Hrdy I."/>
            <person name="Horvathova L."/>
            <person name="Zubacova Z."/>
            <person name="Dolezal P."/>
            <person name="Malik S.B."/>
            <person name="Logsdon J.M. Jr."/>
            <person name="Henze K."/>
            <person name="Gupta A."/>
            <person name="Wang C.C."/>
            <person name="Dunne R.L."/>
            <person name="Upcroft J.A."/>
            <person name="Upcroft P."/>
            <person name="White O."/>
            <person name="Salzberg S.L."/>
            <person name="Tang P."/>
            <person name="Chiu C.-H."/>
            <person name="Lee Y.-S."/>
            <person name="Embley T.M."/>
            <person name="Coombs G.H."/>
            <person name="Mottram J.C."/>
            <person name="Tachezy J."/>
            <person name="Fraser-Liggett C.M."/>
            <person name="Johnson P.J."/>
        </authorList>
    </citation>
    <scope>NUCLEOTIDE SEQUENCE [LARGE SCALE GENOMIC DNA]</scope>
    <source>
        <strain evidence="2">G3</strain>
    </source>
</reference>
<feature type="compositionally biased region" description="Basic and acidic residues" evidence="1">
    <location>
        <begin position="73"/>
        <end position="84"/>
    </location>
</feature>
<evidence type="ECO:0000256" key="1">
    <source>
        <dbReference type="SAM" id="MobiDB-lite"/>
    </source>
</evidence>
<dbReference type="SMR" id="A2DSI4"/>
<feature type="compositionally biased region" description="Pro residues" evidence="1">
    <location>
        <begin position="53"/>
        <end position="65"/>
    </location>
</feature>
<protein>
    <submittedName>
        <fullName evidence="2">Uncharacterized protein</fullName>
    </submittedName>
</protein>
<feature type="compositionally biased region" description="Polar residues" evidence="1">
    <location>
        <begin position="30"/>
        <end position="47"/>
    </location>
</feature>
<dbReference type="VEuPathDB" id="TrichDB:TVAGG3_0375790"/>
<evidence type="ECO:0000313" key="2">
    <source>
        <dbReference type="EMBL" id="EAY16564.1"/>
    </source>
</evidence>
<gene>
    <name evidence="2" type="ORF">TVAG_434010</name>
</gene>
<dbReference type="EMBL" id="DS113240">
    <property type="protein sequence ID" value="EAY16564.1"/>
    <property type="molecule type" value="Genomic_DNA"/>
</dbReference>
<reference evidence="2" key="1">
    <citation type="submission" date="2006-10" db="EMBL/GenBank/DDBJ databases">
        <authorList>
            <person name="Amadeo P."/>
            <person name="Zhao Q."/>
            <person name="Wortman J."/>
            <person name="Fraser-Liggett C."/>
            <person name="Carlton J."/>
        </authorList>
    </citation>
    <scope>NUCLEOTIDE SEQUENCE</scope>
    <source>
        <strain evidence="2">G3</strain>
    </source>
</reference>
<proteinExistence type="predicted"/>
<organism evidence="2 3">
    <name type="scientific">Trichomonas vaginalis (strain ATCC PRA-98 / G3)</name>
    <dbReference type="NCBI Taxonomy" id="412133"/>
    <lineage>
        <taxon>Eukaryota</taxon>
        <taxon>Metamonada</taxon>
        <taxon>Parabasalia</taxon>
        <taxon>Trichomonadida</taxon>
        <taxon>Trichomonadidae</taxon>
        <taxon>Trichomonas</taxon>
    </lineage>
</organism>
<accession>A2DSI4</accession>
<name>A2DSI4_TRIV3</name>
<dbReference type="AlphaFoldDB" id="A2DSI4"/>
<feature type="region of interest" description="Disordered" evidence="1">
    <location>
        <begin position="1"/>
        <end position="118"/>
    </location>
</feature>
<dbReference type="VEuPathDB" id="TrichDB:TVAG_434010"/>
<evidence type="ECO:0000313" key="3">
    <source>
        <dbReference type="Proteomes" id="UP000001542"/>
    </source>
</evidence>
<dbReference type="RefSeq" id="XP_001328787.1">
    <property type="nucleotide sequence ID" value="XM_001328752.1"/>
</dbReference>
<keyword evidence="3" id="KW-1185">Reference proteome</keyword>
<dbReference type="KEGG" id="tva:4774584"/>